<evidence type="ECO:0000256" key="3">
    <source>
        <dbReference type="ARBA" id="ARBA00022989"/>
    </source>
</evidence>
<evidence type="ECO:0000256" key="6">
    <source>
        <dbReference type="SAM" id="Phobius"/>
    </source>
</evidence>
<dbReference type="InterPro" id="IPR005829">
    <property type="entry name" value="Sugar_transporter_CS"/>
</dbReference>
<feature type="transmembrane region" description="Helical" evidence="6">
    <location>
        <begin position="102"/>
        <end position="121"/>
    </location>
</feature>
<dbReference type="PROSITE" id="PS00216">
    <property type="entry name" value="SUGAR_TRANSPORT_1"/>
    <property type="match status" value="1"/>
</dbReference>
<dbReference type="PANTHER" id="PTHR23508:SF10">
    <property type="entry name" value="CARBOXYLIC ACID TRANSPORTER PROTEIN HOMOLOG"/>
    <property type="match status" value="1"/>
</dbReference>
<keyword evidence="3 6" id="KW-1133">Transmembrane helix</keyword>
<evidence type="ECO:0000313" key="8">
    <source>
        <dbReference type="EMBL" id="MBW4332140.1"/>
    </source>
</evidence>
<evidence type="ECO:0000256" key="5">
    <source>
        <dbReference type="SAM" id="MobiDB-lite"/>
    </source>
</evidence>
<feature type="compositionally biased region" description="Low complexity" evidence="5">
    <location>
        <begin position="1"/>
        <end position="10"/>
    </location>
</feature>
<feature type="transmembrane region" description="Helical" evidence="6">
    <location>
        <begin position="191"/>
        <end position="210"/>
    </location>
</feature>
<evidence type="ECO:0000256" key="4">
    <source>
        <dbReference type="ARBA" id="ARBA00023136"/>
    </source>
</evidence>
<dbReference type="PANTHER" id="PTHR23508">
    <property type="entry name" value="CARBOXYLIC ACID TRANSPORTER PROTEIN HOMOLOG"/>
    <property type="match status" value="1"/>
</dbReference>
<proteinExistence type="predicted"/>
<evidence type="ECO:0000259" key="7">
    <source>
        <dbReference type="PROSITE" id="PS50850"/>
    </source>
</evidence>
<feature type="transmembrane region" description="Helical" evidence="6">
    <location>
        <begin position="364"/>
        <end position="384"/>
    </location>
</feature>
<dbReference type="InterPro" id="IPR020846">
    <property type="entry name" value="MFS_dom"/>
</dbReference>
<feature type="transmembrane region" description="Helical" evidence="6">
    <location>
        <begin position="304"/>
        <end position="322"/>
    </location>
</feature>
<dbReference type="InterPro" id="IPR011701">
    <property type="entry name" value="MFS"/>
</dbReference>
<evidence type="ECO:0000256" key="1">
    <source>
        <dbReference type="ARBA" id="ARBA00004141"/>
    </source>
</evidence>
<evidence type="ECO:0000256" key="2">
    <source>
        <dbReference type="ARBA" id="ARBA00022692"/>
    </source>
</evidence>
<sequence length="432" mass="44389">MSNQNGDAPASPDPARPDGGAPSAGSESAPSKGRFKLAMCFLVAALEGYDIQVISSAAPQLRVAMNLRPDQIGIFFAATLIGLAIGAVLGGWFSDRYGRKPVLIGSVCALGLFTFLTTLVTSYDGLLITRILAGIGLGGAMPTLIATVAELSGGRRTTSAVTTMICGQPTGGIVSALTGQTIANAFGWQSLFFTGGVLTLLIVPFVIFLIPETGKPLHHEARTPQMPAARALFGDGRTASTLLLWLIFILALALLSILLSWTPLLVIGKGLGKMVGLNTVIAINFGGILGGLAISRLIDRHGVRWPMIALFAIVTVSLFLFANAASSIAMILLGVAVGFGVLGAQFTLYGIAPRLYPVAGRGSGVGIAVAMGRVGSILGPILIGDYIHGGASENEAVLLMMPAAVIAGLAVFLLANSSKGVLDIDLAAGPQK</sequence>
<evidence type="ECO:0000313" key="9">
    <source>
        <dbReference type="Proteomes" id="UP001197214"/>
    </source>
</evidence>
<feature type="transmembrane region" description="Helical" evidence="6">
    <location>
        <begin position="329"/>
        <end position="352"/>
    </location>
</feature>
<dbReference type="RefSeq" id="WP_219239261.1">
    <property type="nucleotide sequence ID" value="NZ_JAHWZX010000018.1"/>
</dbReference>
<keyword evidence="9" id="KW-1185">Reference proteome</keyword>
<accession>A0ABS6XPJ2</accession>
<dbReference type="PROSITE" id="PS50850">
    <property type="entry name" value="MFS"/>
    <property type="match status" value="1"/>
</dbReference>
<reference evidence="8 9" key="1">
    <citation type="submission" date="2021-07" db="EMBL/GenBank/DDBJ databases">
        <title>Stakelama flava sp. nov., a novel endophytic bacterium isolated from branch of Kandelia candel.</title>
        <authorList>
            <person name="Tuo L."/>
        </authorList>
    </citation>
    <scope>NUCLEOTIDE SEQUENCE [LARGE SCALE GENOMIC DNA]</scope>
    <source>
        <strain evidence="8 9">CBK3Z-3</strain>
    </source>
</reference>
<feature type="transmembrane region" description="Helical" evidence="6">
    <location>
        <begin position="72"/>
        <end position="93"/>
    </location>
</feature>
<dbReference type="Proteomes" id="UP001197214">
    <property type="component" value="Unassembled WGS sequence"/>
</dbReference>
<protein>
    <submittedName>
        <fullName evidence="8">MFS transporter</fullName>
    </submittedName>
</protein>
<dbReference type="EMBL" id="JAHWZX010000018">
    <property type="protein sequence ID" value="MBW4332140.1"/>
    <property type="molecule type" value="Genomic_DNA"/>
</dbReference>
<comment type="caution">
    <text evidence="8">The sequence shown here is derived from an EMBL/GenBank/DDBJ whole genome shotgun (WGS) entry which is preliminary data.</text>
</comment>
<feature type="transmembrane region" description="Helical" evidence="6">
    <location>
        <begin position="396"/>
        <end position="415"/>
    </location>
</feature>
<feature type="region of interest" description="Disordered" evidence="5">
    <location>
        <begin position="1"/>
        <end position="30"/>
    </location>
</feature>
<name>A0ABS6XPJ2_9SPHN</name>
<feature type="compositionally biased region" description="Low complexity" evidence="5">
    <location>
        <begin position="17"/>
        <end position="30"/>
    </location>
</feature>
<dbReference type="Pfam" id="PF07690">
    <property type="entry name" value="MFS_1"/>
    <property type="match status" value="1"/>
</dbReference>
<keyword evidence="2 6" id="KW-0812">Transmembrane</keyword>
<gene>
    <name evidence="8" type="ORF">KY084_14835</name>
</gene>
<keyword evidence="4 6" id="KW-0472">Membrane</keyword>
<feature type="transmembrane region" description="Helical" evidence="6">
    <location>
        <begin position="127"/>
        <end position="149"/>
    </location>
</feature>
<organism evidence="8 9">
    <name type="scientific">Stakelama flava</name>
    <dbReference type="NCBI Taxonomy" id="2860338"/>
    <lineage>
        <taxon>Bacteria</taxon>
        <taxon>Pseudomonadati</taxon>
        <taxon>Pseudomonadota</taxon>
        <taxon>Alphaproteobacteria</taxon>
        <taxon>Sphingomonadales</taxon>
        <taxon>Sphingomonadaceae</taxon>
        <taxon>Stakelama</taxon>
    </lineage>
</organism>
<feature type="domain" description="Major facilitator superfamily (MFS) profile" evidence="7">
    <location>
        <begin position="36"/>
        <end position="419"/>
    </location>
</feature>
<feature type="transmembrane region" description="Helical" evidence="6">
    <location>
        <begin position="279"/>
        <end position="298"/>
    </location>
</feature>
<comment type="subcellular location">
    <subcellularLocation>
        <location evidence="1">Membrane</location>
        <topology evidence="1">Multi-pass membrane protein</topology>
    </subcellularLocation>
</comment>
<feature type="transmembrane region" description="Helical" evidence="6">
    <location>
        <begin position="242"/>
        <end position="267"/>
    </location>
</feature>